<organism evidence="7 8">
    <name type="scientific">Phaedon cochleariae</name>
    <name type="common">Mustard beetle</name>
    <dbReference type="NCBI Taxonomy" id="80249"/>
    <lineage>
        <taxon>Eukaryota</taxon>
        <taxon>Metazoa</taxon>
        <taxon>Ecdysozoa</taxon>
        <taxon>Arthropoda</taxon>
        <taxon>Hexapoda</taxon>
        <taxon>Insecta</taxon>
        <taxon>Pterygota</taxon>
        <taxon>Neoptera</taxon>
        <taxon>Endopterygota</taxon>
        <taxon>Coleoptera</taxon>
        <taxon>Polyphaga</taxon>
        <taxon>Cucujiformia</taxon>
        <taxon>Chrysomeloidea</taxon>
        <taxon>Chrysomelidae</taxon>
        <taxon>Chrysomelinae</taxon>
        <taxon>Chrysomelini</taxon>
        <taxon>Phaedon</taxon>
    </lineage>
</organism>
<evidence type="ECO:0000313" key="7">
    <source>
        <dbReference type="EMBL" id="CAG9824779.1"/>
    </source>
</evidence>
<keyword evidence="1" id="KW-0479">Metal-binding</keyword>
<gene>
    <name evidence="7" type="ORF">PHAECO_LOCUS12151</name>
</gene>
<keyword evidence="4 5" id="KW-0238">DNA-binding</keyword>
<keyword evidence="2 5" id="KW-0863">Zinc-finger</keyword>
<evidence type="ECO:0000313" key="8">
    <source>
        <dbReference type="Proteomes" id="UP001153737"/>
    </source>
</evidence>
<feature type="domain" description="THAP-type" evidence="6">
    <location>
        <begin position="1"/>
        <end position="79"/>
    </location>
</feature>
<reference evidence="7" key="2">
    <citation type="submission" date="2022-10" db="EMBL/GenBank/DDBJ databases">
        <authorList>
            <consortium name="ENA_rothamsted_submissions"/>
            <consortium name="culmorum"/>
            <person name="King R."/>
        </authorList>
    </citation>
    <scope>NUCLEOTIDE SEQUENCE</scope>
</reference>
<dbReference type="OrthoDB" id="6611136at2759"/>
<keyword evidence="8" id="KW-1185">Reference proteome</keyword>
<dbReference type="PROSITE" id="PS50950">
    <property type="entry name" value="ZF_THAP"/>
    <property type="match status" value="1"/>
</dbReference>
<reference evidence="7" key="1">
    <citation type="submission" date="2022-01" db="EMBL/GenBank/DDBJ databases">
        <authorList>
            <person name="King R."/>
        </authorList>
    </citation>
    <scope>NUCLEOTIDE SEQUENCE</scope>
</reference>
<dbReference type="AlphaFoldDB" id="A0A9N9X7W6"/>
<evidence type="ECO:0000259" key="6">
    <source>
        <dbReference type="PROSITE" id="PS50950"/>
    </source>
</evidence>
<evidence type="ECO:0000256" key="5">
    <source>
        <dbReference type="PROSITE-ProRule" id="PRU00309"/>
    </source>
</evidence>
<dbReference type="InterPro" id="IPR006612">
    <property type="entry name" value="THAP_Znf"/>
</dbReference>
<dbReference type="GO" id="GO:0003677">
    <property type="term" value="F:DNA binding"/>
    <property type="evidence" value="ECO:0007669"/>
    <property type="project" value="UniProtKB-UniRule"/>
</dbReference>
<keyword evidence="3" id="KW-0862">Zinc</keyword>
<name>A0A9N9X7W6_PHACE</name>
<proteinExistence type="predicted"/>
<evidence type="ECO:0000256" key="3">
    <source>
        <dbReference type="ARBA" id="ARBA00022833"/>
    </source>
</evidence>
<dbReference type="Proteomes" id="UP001153737">
    <property type="component" value="Chromosome 8"/>
</dbReference>
<dbReference type="Pfam" id="PF05485">
    <property type="entry name" value="THAP"/>
    <property type="match status" value="1"/>
</dbReference>
<evidence type="ECO:0000256" key="4">
    <source>
        <dbReference type="ARBA" id="ARBA00023125"/>
    </source>
</evidence>
<dbReference type="SUPFAM" id="SSF57716">
    <property type="entry name" value="Glucocorticoid receptor-like (DNA-binding domain)"/>
    <property type="match status" value="1"/>
</dbReference>
<dbReference type="EMBL" id="OU896714">
    <property type="protein sequence ID" value="CAG9824779.1"/>
    <property type="molecule type" value="Genomic_DNA"/>
</dbReference>
<protein>
    <recommendedName>
        <fullName evidence="6">THAP-type domain-containing protein</fullName>
    </recommendedName>
</protein>
<accession>A0A9N9X7W6</accession>
<dbReference type="GO" id="GO:0008270">
    <property type="term" value="F:zinc ion binding"/>
    <property type="evidence" value="ECO:0007669"/>
    <property type="project" value="UniProtKB-KW"/>
</dbReference>
<sequence>MAYSKTAGAGIIFHRFPGFVTIRQEWITRCSSKTTFNPDSSRMCSCYFTIEDYERDLKNELLGSPLKRILKETAIPTLMELAEIQENYDAGQTQDHSEKLLEVV</sequence>
<evidence type="ECO:0000256" key="1">
    <source>
        <dbReference type="ARBA" id="ARBA00022723"/>
    </source>
</evidence>
<evidence type="ECO:0000256" key="2">
    <source>
        <dbReference type="ARBA" id="ARBA00022771"/>
    </source>
</evidence>